<feature type="compositionally biased region" description="Basic and acidic residues" evidence="3">
    <location>
        <begin position="1"/>
        <end position="10"/>
    </location>
</feature>
<protein>
    <submittedName>
        <fullName evidence="4">Myb-binding protein 1A</fullName>
    </submittedName>
</protein>
<comment type="subcellular location">
    <subcellularLocation>
        <location evidence="1">Nucleus</location>
    </subcellularLocation>
</comment>
<dbReference type="Pfam" id="PF04931">
    <property type="entry name" value="DNA_pol_phi"/>
    <property type="match status" value="1"/>
</dbReference>
<dbReference type="EMBL" id="AP029266">
    <property type="protein sequence ID" value="BFG01603.1"/>
    <property type="molecule type" value="Genomic_DNA"/>
</dbReference>
<accession>A0AAU9G108</accession>
<dbReference type="GO" id="GO:0043565">
    <property type="term" value="F:sequence-specific DNA binding"/>
    <property type="evidence" value="ECO:0007669"/>
    <property type="project" value="TreeGrafter"/>
</dbReference>
<dbReference type="PANTHER" id="PTHR13213">
    <property type="entry name" value="MYB-BINDING PROTEIN 1A FAMILY MEMBER"/>
    <property type="match status" value="1"/>
</dbReference>
<feature type="compositionally biased region" description="Acidic residues" evidence="3">
    <location>
        <begin position="729"/>
        <end position="772"/>
    </location>
</feature>
<feature type="region of interest" description="Disordered" evidence="3">
    <location>
        <begin position="1115"/>
        <end position="1143"/>
    </location>
</feature>
<feature type="region of interest" description="Disordered" evidence="3">
    <location>
        <begin position="724"/>
        <end position="772"/>
    </location>
</feature>
<evidence type="ECO:0000313" key="5">
    <source>
        <dbReference type="Proteomes" id="UP001500889"/>
    </source>
</evidence>
<dbReference type="PANTHER" id="PTHR13213:SF2">
    <property type="entry name" value="MYB-BINDING PROTEIN 1A"/>
    <property type="match status" value="1"/>
</dbReference>
<organism evidence="4 5">
    <name type="scientific">Drosophila madeirensis</name>
    <name type="common">Fruit fly</name>
    <dbReference type="NCBI Taxonomy" id="30013"/>
    <lineage>
        <taxon>Eukaryota</taxon>
        <taxon>Metazoa</taxon>
        <taxon>Ecdysozoa</taxon>
        <taxon>Arthropoda</taxon>
        <taxon>Hexapoda</taxon>
        <taxon>Insecta</taxon>
        <taxon>Pterygota</taxon>
        <taxon>Neoptera</taxon>
        <taxon>Endopterygota</taxon>
        <taxon>Diptera</taxon>
        <taxon>Brachycera</taxon>
        <taxon>Muscomorpha</taxon>
        <taxon>Ephydroidea</taxon>
        <taxon>Drosophilidae</taxon>
        <taxon>Drosophila</taxon>
        <taxon>Sophophora</taxon>
    </lineage>
</organism>
<feature type="region of interest" description="Disordered" evidence="3">
    <location>
        <begin position="785"/>
        <end position="807"/>
    </location>
</feature>
<name>A0AAU9G108_DROMD</name>
<sequence length="1143" mass="127634">MNGKMMKLDSADCDGASEGSDHDNEQHAEANVKLRKKLSKKAKKTDNGEEQGKEPTSEKSGQNGTGNKIDKRVFGILKNFQDSTTVTAKKLQDLVALLQEESSEKRYATATYVVKRLIRATGADNKNTAAKVGGIIELIIKNVPDVNELDLLDIVERELPVNGQPKKKEEALAAVGQMIAARIIIQLSTQLPTKRELAPIYTKLTSYLKGREYLMCMSNNLLVESFETVPEKRFATDVWPVLKEEIAKPVSELNLHTFDVLLAVHDSYNKVLTHDQLLATLWPTKTKYSELFRIYLGAPKMYDAGIYARFGKFLGTADTNAKMLDAWLAYAHEHRAQNVASKGCIFKVLEQQLVSHKGGNEQPLIDLFASPLMDFILDELLAAKTVSAKKEKPLTLQLRQICQEFECAVVLLFENPATGDETKAKILSNLLSKRGNLNEIATMRRFTETLLNTLKYDGLQVLFDLYTTLLATPVGAEAAPESGSRNQLECVSQMQAILQHAELEGRQKERWTMLKTILTAGHCHVAAGLQPCLPAESVLSDATAERCKTIFIGSLVRHCHGDIKELCQLLRKTVKFLKKFMSNALNSSAQRHASNAEQQLAWDVLTQLEASDDSEEDKESNASAQIIEVLILFVGLAQYTSCCQLPSSVLNDLLVCRKMKANEQEVQSEEEPSWQEVVTDILLQLLLETAAHWREFTNIILKSMLPHLGQAHLLQMLQRLDMDANPLGEDGDESSSDEGEDESNDDDSSADEDNNSDEAEAEEDADDADADNALDKLRDSVRQALENGKDDDDGEASSVDWNDVDEESGKRLDESLAAIFKVRHQTQQRKKRPTKSDRIHSTSLLHFRVRVLDLVEVFASKKPTLDVMLDVLQCVYQVFCRTIGGKEQRPLHHASQKLLGKLIAKEIAFEAAQDRGQITVAIEELFAATSAALESRQVRGAPNSRELQQQLVVWRDKCFAALVTQCSDKEDIDSNVAWPLLRAKLDEWLPGRKSKQPLFGFEAIFQYKPTWPGVNQLVALLVSHLHATATHPMKRLVIVKLLAAHKNRFKPAVHGQKSVIRGLKKYATNLLETDPLTPSTVQELKTLKQYLNPKLEETQEILANISQSLDKFHQTESKVKRKAAADDEPAPVATKKTKKERSA</sequence>
<keyword evidence="2" id="KW-0539">Nucleus</keyword>
<feature type="compositionally biased region" description="Basic residues" evidence="3">
    <location>
        <begin position="33"/>
        <end position="43"/>
    </location>
</feature>
<dbReference type="GO" id="GO:0005730">
    <property type="term" value="C:nucleolus"/>
    <property type="evidence" value="ECO:0007669"/>
    <property type="project" value="InterPro"/>
</dbReference>
<dbReference type="GO" id="GO:0003723">
    <property type="term" value="F:RNA binding"/>
    <property type="evidence" value="ECO:0007669"/>
    <property type="project" value="TreeGrafter"/>
</dbReference>
<keyword evidence="5" id="KW-1185">Reference proteome</keyword>
<dbReference type="Proteomes" id="UP001500889">
    <property type="component" value="Chromosome A"/>
</dbReference>
<dbReference type="AlphaFoldDB" id="A0AAU9G108"/>
<feature type="compositionally biased region" description="Basic and acidic residues" evidence="3">
    <location>
        <begin position="44"/>
        <end position="57"/>
    </location>
</feature>
<dbReference type="InterPro" id="IPR007015">
    <property type="entry name" value="DNA_pol_V/MYBBP1A"/>
</dbReference>
<feature type="compositionally biased region" description="Basic and acidic residues" evidence="3">
    <location>
        <begin position="19"/>
        <end position="32"/>
    </location>
</feature>
<proteinExistence type="predicted"/>
<reference evidence="4 5" key="1">
    <citation type="submission" date="2024-02" db="EMBL/GenBank/DDBJ databases">
        <title>A chromosome-level genome assembly of Drosophila madeirensis, a fruit fly species endemic to Madeira island.</title>
        <authorList>
            <person name="Tomihara K."/>
            <person name="Llopart A."/>
            <person name="Yamamoto D."/>
        </authorList>
    </citation>
    <scope>NUCLEOTIDE SEQUENCE [LARGE SCALE GENOMIC DNA]</scope>
    <source>
        <strain evidence="4 5">RF1</strain>
    </source>
</reference>
<feature type="region of interest" description="Disordered" evidence="3">
    <location>
        <begin position="1"/>
        <end position="68"/>
    </location>
</feature>
<evidence type="ECO:0000256" key="3">
    <source>
        <dbReference type="SAM" id="MobiDB-lite"/>
    </source>
</evidence>
<evidence type="ECO:0000256" key="1">
    <source>
        <dbReference type="ARBA" id="ARBA00004123"/>
    </source>
</evidence>
<evidence type="ECO:0000313" key="4">
    <source>
        <dbReference type="EMBL" id="BFG01603.1"/>
    </source>
</evidence>
<dbReference type="GO" id="GO:0003714">
    <property type="term" value="F:transcription corepressor activity"/>
    <property type="evidence" value="ECO:0007669"/>
    <property type="project" value="TreeGrafter"/>
</dbReference>
<evidence type="ECO:0000256" key="2">
    <source>
        <dbReference type="ARBA" id="ARBA00023242"/>
    </source>
</evidence>
<gene>
    <name evidence="4" type="ORF">DMAD_01311</name>
</gene>